<dbReference type="Proteomes" id="UP001285636">
    <property type="component" value="Unassembled WGS sequence"/>
</dbReference>
<protein>
    <submittedName>
        <fullName evidence="1">YfhE family protein</fullName>
    </submittedName>
</protein>
<dbReference type="Pfam" id="PF14152">
    <property type="entry name" value="YfhE"/>
    <property type="match status" value="1"/>
</dbReference>
<accession>A0AAJ2NQ41</accession>
<evidence type="ECO:0000313" key="2">
    <source>
        <dbReference type="Proteomes" id="UP001285636"/>
    </source>
</evidence>
<reference evidence="1" key="1">
    <citation type="submission" date="2023-10" db="EMBL/GenBank/DDBJ databases">
        <title>Screening of Alkalihalophilus pseudofirmusBZ-TG-HK211 and Its Alleviation of Salt Stress on Rapeseed Growth.</title>
        <authorList>
            <person name="Zhao B."/>
            <person name="Guo T."/>
        </authorList>
    </citation>
    <scope>NUCLEOTIDE SEQUENCE</scope>
    <source>
        <strain evidence="1">BZ-TG-HK211</strain>
    </source>
</reference>
<comment type="caution">
    <text evidence="1">The sequence shown here is derived from an EMBL/GenBank/DDBJ whole genome shotgun (WGS) entry which is preliminary data.</text>
</comment>
<evidence type="ECO:0000313" key="1">
    <source>
        <dbReference type="EMBL" id="MDV2886549.1"/>
    </source>
</evidence>
<dbReference type="AlphaFoldDB" id="A0AAJ2NQ41"/>
<organism evidence="1 2">
    <name type="scientific">Alkalihalophilus pseudofirmus</name>
    <name type="common">Bacillus pseudofirmus</name>
    <dbReference type="NCBI Taxonomy" id="79885"/>
    <lineage>
        <taxon>Bacteria</taxon>
        <taxon>Bacillati</taxon>
        <taxon>Bacillota</taxon>
        <taxon>Bacilli</taxon>
        <taxon>Bacillales</taxon>
        <taxon>Bacillaceae</taxon>
        <taxon>Alkalihalophilus</taxon>
    </lineage>
</organism>
<dbReference type="RefSeq" id="WP_012957576.1">
    <property type="nucleotide sequence ID" value="NZ_CP117835.1"/>
</dbReference>
<gene>
    <name evidence="1" type="ORF">RYX45_15265</name>
</gene>
<dbReference type="InterPro" id="IPR025437">
    <property type="entry name" value="YfhE-like"/>
</dbReference>
<name>A0AAJ2NQ41_ALKPS</name>
<sequence length="40" mass="4660">MESKKRHATEERSTLRKAQEVRFASEFRAADRAARRPAKS</sequence>
<dbReference type="EMBL" id="JAWJAY010000004">
    <property type="protein sequence ID" value="MDV2886549.1"/>
    <property type="molecule type" value="Genomic_DNA"/>
</dbReference>
<proteinExistence type="predicted"/>